<name>Q0RGS7_FRAAA</name>
<dbReference type="InterPro" id="IPR045618">
    <property type="entry name" value="DUF6444"/>
</dbReference>
<dbReference type="STRING" id="326424.FRAAL4667"/>
<feature type="region of interest" description="Disordered" evidence="1">
    <location>
        <begin position="157"/>
        <end position="234"/>
    </location>
</feature>
<evidence type="ECO:0000256" key="1">
    <source>
        <dbReference type="SAM" id="MobiDB-lite"/>
    </source>
</evidence>
<evidence type="ECO:0000313" key="3">
    <source>
        <dbReference type="EMBL" id="CAJ63309.1"/>
    </source>
</evidence>
<feature type="domain" description="DUF6444" evidence="2">
    <location>
        <begin position="26"/>
        <end position="94"/>
    </location>
</feature>
<sequence length="234" mass="24663">MSSADQPAPSYDELVALIGMLRQEVAEARRQAADAVEALAQATAEISELKARLGKNSRNSSKPPSSEGLAKPAPKSRREKSARSPGGQPGHPGSTLVLVADPDRTVLHEPECCRRCGDALLLAPVTGLERRQVVDVVLPAGRTVTEHRPARAGVRRLRCPDEGGGAARGGRAGPVRRTGPRPGPLSVRRTVPLEGPHRAGDVRAVRDPVVGRHDRRDPGAGDRHARKGVPAAAA</sequence>
<dbReference type="Proteomes" id="UP000000657">
    <property type="component" value="Chromosome"/>
</dbReference>
<dbReference type="EMBL" id="CT573213">
    <property type="protein sequence ID" value="CAJ63309.1"/>
    <property type="molecule type" value="Genomic_DNA"/>
</dbReference>
<feature type="compositionally biased region" description="Low complexity" evidence="1">
    <location>
        <begin position="56"/>
        <end position="66"/>
    </location>
</feature>
<accession>Q0RGS7</accession>
<dbReference type="eggNOG" id="COG3599">
    <property type="taxonomic scope" value="Bacteria"/>
</dbReference>
<feature type="compositionally biased region" description="Gly residues" evidence="1">
    <location>
        <begin position="162"/>
        <end position="172"/>
    </location>
</feature>
<feature type="compositionally biased region" description="Basic and acidic residues" evidence="1">
    <location>
        <begin position="195"/>
        <end position="223"/>
    </location>
</feature>
<evidence type="ECO:0000259" key="2">
    <source>
        <dbReference type="Pfam" id="PF20042"/>
    </source>
</evidence>
<gene>
    <name evidence="3" type="ordered locus">FRAAL4667</name>
</gene>
<reference evidence="3 4" key="1">
    <citation type="journal article" date="2007" name="Genome Res.">
        <title>Genome characteristics of facultatively symbiotic Frankia sp. strains reflect host range and host plant biogeography.</title>
        <authorList>
            <person name="Normand P."/>
            <person name="Lapierre P."/>
            <person name="Tisa L.S."/>
            <person name="Gogarten J.P."/>
            <person name="Alloisio N."/>
            <person name="Bagnarol E."/>
            <person name="Bassi C.A."/>
            <person name="Berry A.M."/>
            <person name="Bickhart D.M."/>
            <person name="Choisne N."/>
            <person name="Couloux A."/>
            <person name="Cournoyer B."/>
            <person name="Cruveiller S."/>
            <person name="Daubin V."/>
            <person name="Demange N."/>
            <person name="Francino M.P."/>
            <person name="Goltsman E."/>
            <person name="Huang Y."/>
            <person name="Kopp O.R."/>
            <person name="Labarre L."/>
            <person name="Lapidus A."/>
            <person name="Lavire C."/>
            <person name="Marechal J."/>
            <person name="Martinez M."/>
            <person name="Mastronunzio J.E."/>
            <person name="Mullin B.C."/>
            <person name="Niemann J."/>
            <person name="Pujic P."/>
            <person name="Rawnsley T."/>
            <person name="Rouy Z."/>
            <person name="Schenowitz C."/>
            <person name="Sellstedt A."/>
            <person name="Tavares F."/>
            <person name="Tomkins J.P."/>
            <person name="Vallenet D."/>
            <person name="Valverde C."/>
            <person name="Wall L.G."/>
            <person name="Wang Y."/>
            <person name="Medigue C."/>
            <person name="Benson D.R."/>
        </authorList>
    </citation>
    <scope>NUCLEOTIDE SEQUENCE [LARGE SCALE GENOMIC DNA]</scope>
    <source>
        <strain evidence="4">DSM 45986 / CECT 9034 / ACN14a</strain>
    </source>
</reference>
<dbReference type="AlphaFoldDB" id="Q0RGS7"/>
<feature type="region of interest" description="Disordered" evidence="1">
    <location>
        <begin position="49"/>
        <end position="97"/>
    </location>
</feature>
<organism evidence="3 4">
    <name type="scientific">Frankia alni (strain DSM 45986 / CECT 9034 / ACN14a)</name>
    <dbReference type="NCBI Taxonomy" id="326424"/>
    <lineage>
        <taxon>Bacteria</taxon>
        <taxon>Bacillati</taxon>
        <taxon>Actinomycetota</taxon>
        <taxon>Actinomycetes</taxon>
        <taxon>Frankiales</taxon>
        <taxon>Frankiaceae</taxon>
        <taxon>Frankia</taxon>
    </lineage>
</organism>
<keyword evidence="4" id="KW-1185">Reference proteome</keyword>
<dbReference type="HOGENOM" id="CLU_103288_0_0_11"/>
<evidence type="ECO:0000313" key="4">
    <source>
        <dbReference type="Proteomes" id="UP000000657"/>
    </source>
</evidence>
<protein>
    <submittedName>
        <fullName evidence="3">Transposase</fullName>
    </submittedName>
</protein>
<dbReference type="Pfam" id="PF20042">
    <property type="entry name" value="DUF6444"/>
    <property type="match status" value="1"/>
</dbReference>
<proteinExistence type="predicted"/>
<dbReference type="KEGG" id="fal:FRAAL4667"/>